<dbReference type="EMBL" id="JAKOGI010000641">
    <property type="protein sequence ID" value="KAJ8432065.1"/>
    <property type="molecule type" value="Genomic_DNA"/>
</dbReference>
<name>A0A9Q1JVW8_9CARY</name>
<keyword evidence="2" id="KW-1185">Reference proteome</keyword>
<comment type="caution">
    <text evidence="1">The sequence shown here is derived from an EMBL/GenBank/DDBJ whole genome shotgun (WGS) entry which is preliminary data.</text>
</comment>
<proteinExistence type="predicted"/>
<gene>
    <name evidence="1" type="ORF">Cgig2_016344</name>
</gene>
<dbReference type="AlphaFoldDB" id="A0A9Q1JVW8"/>
<accession>A0A9Q1JVW8</accession>
<sequence length="271" mass="30374">MVHSLDDIERRLCNPVWFYVHTTRFHAFEKRTFSQIATWFEVDHGGQYDAFELVTGITEDDIIPVLHLQAEEIDEPIVRDFIDTEDFRYYVEDEEAVLSFEEQLTRIWDTLRKEKEAHKSTRAELELWKARVAALQSTVDSLGFDAHVEAEATYHRPADDMPHMGGENVETEAGLTIDNSNSAADKDAEQNFGVRTKGHTVPHLMVPETPYMAAEVRVANEAVSTMPAPGTGEGRDDDVRYTGGVGETALVPEQRTETPAAATVVATPPVN</sequence>
<dbReference type="Proteomes" id="UP001153076">
    <property type="component" value="Unassembled WGS sequence"/>
</dbReference>
<reference evidence="1" key="1">
    <citation type="submission" date="2022-04" db="EMBL/GenBank/DDBJ databases">
        <title>Carnegiea gigantea Genome sequencing and assembly v2.</title>
        <authorList>
            <person name="Copetti D."/>
            <person name="Sanderson M.J."/>
            <person name="Burquez A."/>
            <person name="Wojciechowski M.F."/>
        </authorList>
    </citation>
    <scope>NUCLEOTIDE SEQUENCE</scope>
    <source>
        <strain evidence="1">SGP5-SGP5p</strain>
        <tissue evidence="1">Aerial part</tissue>
    </source>
</reference>
<evidence type="ECO:0000313" key="2">
    <source>
        <dbReference type="Proteomes" id="UP001153076"/>
    </source>
</evidence>
<organism evidence="1 2">
    <name type="scientific">Carnegiea gigantea</name>
    <dbReference type="NCBI Taxonomy" id="171969"/>
    <lineage>
        <taxon>Eukaryota</taxon>
        <taxon>Viridiplantae</taxon>
        <taxon>Streptophyta</taxon>
        <taxon>Embryophyta</taxon>
        <taxon>Tracheophyta</taxon>
        <taxon>Spermatophyta</taxon>
        <taxon>Magnoliopsida</taxon>
        <taxon>eudicotyledons</taxon>
        <taxon>Gunneridae</taxon>
        <taxon>Pentapetalae</taxon>
        <taxon>Caryophyllales</taxon>
        <taxon>Cactineae</taxon>
        <taxon>Cactaceae</taxon>
        <taxon>Cactoideae</taxon>
        <taxon>Echinocereeae</taxon>
        <taxon>Carnegiea</taxon>
    </lineage>
</organism>
<evidence type="ECO:0000313" key="1">
    <source>
        <dbReference type="EMBL" id="KAJ8432065.1"/>
    </source>
</evidence>
<protein>
    <submittedName>
        <fullName evidence="1">Uncharacterized protein</fullName>
    </submittedName>
</protein>